<dbReference type="PROSITE" id="PS50082">
    <property type="entry name" value="WD_REPEATS_2"/>
    <property type="match status" value="2"/>
</dbReference>
<organism evidence="4 5">
    <name type="scientific">Hyaloscypha hepaticicola</name>
    <dbReference type="NCBI Taxonomy" id="2082293"/>
    <lineage>
        <taxon>Eukaryota</taxon>
        <taxon>Fungi</taxon>
        <taxon>Dikarya</taxon>
        <taxon>Ascomycota</taxon>
        <taxon>Pezizomycotina</taxon>
        <taxon>Leotiomycetes</taxon>
        <taxon>Helotiales</taxon>
        <taxon>Hyaloscyphaceae</taxon>
        <taxon>Hyaloscypha</taxon>
    </lineage>
</organism>
<accession>A0A2J6PPG5</accession>
<dbReference type="InterPro" id="IPR001680">
    <property type="entry name" value="WD40_rpt"/>
</dbReference>
<dbReference type="OrthoDB" id="538223at2759"/>
<sequence>MLVSASFDTRVRLWAIDKANSTGEFKRELTGHQGWVRSVVFSSDGTILALASDDRTVRLWAIDKANSTGEFKRELTGHQGWVRSVAFSSDGTML</sequence>
<keyword evidence="5" id="KW-1185">Reference proteome</keyword>
<dbReference type="InterPro" id="IPR036322">
    <property type="entry name" value="WD40_repeat_dom_sf"/>
</dbReference>
<keyword evidence="1 3" id="KW-0853">WD repeat</keyword>
<evidence type="ECO:0000313" key="4">
    <source>
        <dbReference type="EMBL" id="PMD15917.1"/>
    </source>
</evidence>
<evidence type="ECO:0000256" key="2">
    <source>
        <dbReference type="ARBA" id="ARBA00022737"/>
    </source>
</evidence>
<feature type="repeat" description="WD" evidence="3">
    <location>
        <begin position="29"/>
        <end position="70"/>
    </location>
</feature>
<reference evidence="4 5" key="1">
    <citation type="submission" date="2016-05" db="EMBL/GenBank/DDBJ databases">
        <title>A degradative enzymes factory behind the ericoid mycorrhizal symbiosis.</title>
        <authorList>
            <consortium name="DOE Joint Genome Institute"/>
            <person name="Martino E."/>
            <person name="Morin E."/>
            <person name="Grelet G."/>
            <person name="Kuo A."/>
            <person name="Kohler A."/>
            <person name="Daghino S."/>
            <person name="Barry K."/>
            <person name="Choi C."/>
            <person name="Cichocki N."/>
            <person name="Clum A."/>
            <person name="Copeland A."/>
            <person name="Hainaut M."/>
            <person name="Haridas S."/>
            <person name="Labutti K."/>
            <person name="Lindquist E."/>
            <person name="Lipzen A."/>
            <person name="Khouja H.-R."/>
            <person name="Murat C."/>
            <person name="Ohm R."/>
            <person name="Olson A."/>
            <person name="Spatafora J."/>
            <person name="Veneault-Fourrey C."/>
            <person name="Henrissat B."/>
            <person name="Grigoriev I."/>
            <person name="Martin F."/>
            <person name="Perotto S."/>
        </authorList>
    </citation>
    <scope>NUCLEOTIDE SEQUENCE [LARGE SCALE GENOMIC DNA]</scope>
    <source>
        <strain evidence="4 5">UAMH 7357</strain>
    </source>
</reference>
<dbReference type="SMART" id="SM00320">
    <property type="entry name" value="WD40"/>
    <property type="match status" value="2"/>
</dbReference>
<dbReference type="PROSITE" id="PS50294">
    <property type="entry name" value="WD_REPEATS_REGION"/>
    <property type="match status" value="1"/>
</dbReference>
<dbReference type="STRING" id="1745343.A0A2J6PPG5"/>
<proteinExistence type="predicted"/>
<evidence type="ECO:0000256" key="3">
    <source>
        <dbReference type="PROSITE-ProRule" id="PRU00221"/>
    </source>
</evidence>
<evidence type="ECO:0000256" key="1">
    <source>
        <dbReference type="ARBA" id="ARBA00022574"/>
    </source>
</evidence>
<feature type="repeat" description="WD" evidence="3">
    <location>
        <begin position="1"/>
        <end position="24"/>
    </location>
</feature>
<dbReference type="SUPFAM" id="SSF50978">
    <property type="entry name" value="WD40 repeat-like"/>
    <property type="match status" value="1"/>
</dbReference>
<evidence type="ECO:0000313" key="5">
    <source>
        <dbReference type="Proteomes" id="UP000235672"/>
    </source>
</evidence>
<dbReference type="PANTHER" id="PTHR19848">
    <property type="entry name" value="WD40 REPEAT PROTEIN"/>
    <property type="match status" value="1"/>
</dbReference>
<keyword evidence="2" id="KW-0677">Repeat</keyword>
<feature type="non-terminal residue" evidence="4">
    <location>
        <position position="94"/>
    </location>
</feature>
<dbReference type="PANTHER" id="PTHR19848:SF8">
    <property type="entry name" value="F-BOX AND WD REPEAT DOMAIN CONTAINING 7"/>
    <property type="match status" value="1"/>
</dbReference>
<dbReference type="Pfam" id="PF00400">
    <property type="entry name" value="WD40"/>
    <property type="match status" value="2"/>
</dbReference>
<gene>
    <name evidence="4" type="ORF">NA56DRAFT_709298</name>
</gene>
<dbReference type="AlphaFoldDB" id="A0A2J6PPG5"/>
<dbReference type="InterPro" id="IPR015943">
    <property type="entry name" value="WD40/YVTN_repeat-like_dom_sf"/>
</dbReference>
<protein>
    <submittedName>
        <fullName evidence="4">WD40 repeat-like protein</fullName>
    </submittedName>
</protein>
<dbReference type="Proteomes" id="UP000235672">
    <property type="component" value="Unassembled WGS sequence"/>
</dbReference>
<dbReference type="EMBL" id="KZ613509">
    <property type="protein sequence ID" value="PMD15917.1"/>
    <property type="molecule type" value="Genomic_DNA"/>
</dbReference>
<name>A0A2J6PPG5_9HELO</name>
<dbReference type="Gene3D" id="2.130.10.10">
    <property type="entry name" value="YVTN repeat-like/Quinoprotein amine dehydrogenase"/>
    <property type="match status" value="1"/>
</dbReference>